<keyword evidence="12" id="KW-1185">Reference proteome</keyword>
<feature type="region of interest" description="Disordered" evidence="7">
    <location>
        <begin position="618"/>
        <end position="645"/>
    </location>
</feature>
<feature type="transmembrane region" description="Helical" evidence="8">
    <location>
        <begin position="47"/>
        <end position="68"/>
    </location>
</feature>
<evidence type="ECO:0000256" key="3">
    <source>
        <dbReference type="ARBA" id="ARBA00022741"/>
    </source>
</evidence>
<dbReference type="PROSITE" id="PS50893">
    <property type="entry name" value="ABC_TRANSPORTER_2"/>
    <property type="match status" value="1"/>
</dbReference>
<keyword evidence="4" id="KW-0067">ATP-binding</keyword>
<feature type="region of interest" description="Disordered" evidence="7">
    <location>
        <begin position="1"/>
        <end position="22"/>
    </location>
</feature>
<dbReference type="Pfam" id="PF00664">
    <property type="entry name" value="ABC_membrane"/>
    <property type="match status" value="1"/>
</dbReference>
<dbReference type="CDD" id="cd03249">
    <property type="entry name" value="ABC_MTABC3_MDL1_MDL2"/>
    <property type="match status" value="1"/>
</dbReference>
<evidence type="ECO:0000313" key="12">
    <source>
        <dbReference type="Proteomes" id="UP001470230"/>
    </source>
</evidence>
<keyword evidence="3" id="KW-0547">Nucleotide-binding</keyword>
<dbReference type="InterPro" id="IPR003439">
    <property type="entry name" value="ABC_transporter-like_ATP-bd"/>
</dbReference>
<dbReference type="InterPro" id="IPR036640">
    <property type="entry name" value="ABC1_TM_sf"/>
</dbReference>
<feature type="domain" description="ABC transmembrane type-1" evidence="10">
    <location>
        <begin position="52"/>
        <end position="329"/>
    </location>
</feature>
<evidence type="ECO:0000313" key="11">
    <source>
        <dbReference type="EMBL" id="KAK8871151.1"/>
    </source>
</evidence>
<organism evidence="11 12">
    <name type="scientific">Tritrichomonas musculus</name>
    <dbReference type="NCBI Taxonomy" id="1915356"/>
    <lineage>
        <taxon>Eukaryota</taxon>
        <taxon>Metamonada</taxon>
        <taxon>Parabasalia</taxon>
        <taxon>Tritrichomonadida</taxon>
        <taxon>Tritrichomonadidae</taxon>
        <taxon>Tritrichomonas</taxon>
    </lineage>
</organism>
<evidence type="ECO:0000256" key="8">
    <source>
        <dbReference type="SAM" id="Phobius"/>
    </source>
</evidence>
<keyword evidence="2 8" id="KW-0812">Transmembrane</keyword>
<dbReference type="InterPro" id="IPR011527">
    <property type="entry name" value="ABC1_TM_dom"/>
</dbReference>
<dbReference type="InterPro" id="IPR027417">
    <property type="entry name" value="P-loop_NTPase"/>
</dbReference>
<evidence type="ECO:0000256" key="5">
    <source>
        <dbReference type="ARBA" id="ARBA00022989"/>
    </source>
</evidence>
<dbReference type="SMART" id="SM00382">
    <property type="entry name" value="AAA"/>
    <property type="match status" value="1"/>
</dbReference>
<evidence type="ECO:0000256" key="6">
    <source>
        <dbReference type="ARBA" id="ARBA00023136"/>
    </source>
</evidence>
<evidence type="ECO:0000256" key="4">
    <source>
        <dbReference type="ARBA" id="ARBA00022840"/>
    </source>
</evidence>
<evidence type="ECO:0000256" key="1">
    <source>
        <dbReference type="ARBA" id="ARBA00004141"/>
    </source>
</evidence>
<comment type="subcellular location">
    <subcellularLocation>
        <location evidence="1">Membrane</location>
        <topology evidence="1">Multi-pass membrane protein</topology>
    </subcellularLocation>
</comment>
<evidence type="ECO:0000259" key="9">
    <source>
        <dbReference type="PROSITE" id="PS50893"/>
    </source>
</evidence>
<dbReference type="Proteomes" id="UP001470230">
    <property type="component" value="Unassembled WGS sequence"/>
</dbReference>
<dbReference type="Pfam" id="PF00005">
    <property type="entry name" value="ABC_tran"/>
    <property type="match status" value="1"/>
</dbReference>
<dbReference type="SUPFAM" id="SSF90123">
    <property type="entry name" value="ABC transporter transmembrane region"/>
    <property type="match status" value="1"/>
</dbReference>
<dbReference type="SUPFAM" id="SSF52540">
    <property type="entry name" value="P-loop containing nucleoside triphosphate hydrolases"/>
    <property type="match status" value="1"/>
</dbReference>
<dbReference type="PROSITE" id="PS50929">
    <property type="entry name" value="ABC_TM1F"/>
    <property type="match status" value="1"/>
</dbReference>
<feature type="transmembrane region" description="Helical" evidence="8">
    <location>
        <begin position="88"/>
        <end position="108"/>
    </location>
</feature>
<evidence type="ECO:0000256" key="7">
    <source>
        <dbReference type="SAM" id="MobiDB-lite"/>
    </source>
</evidence>
<feature type="domain" description="ABC transporter" evidence="9">
    <location>
        <begin position="369"/>
        <end position="604"/>
    </location>
</feature>
<gene>
    <name evidence="11" type="ORF">M9Y10_009064</name>
</gene>
<reference evidence="11 12" key="1">
    <citation type="submission" date="2024-04" db="EMBL/GenBank/DDBJ databases">
        <title>Tritrichomonas musculus Genome.</title>
        <authorList>
            <person name="Alves-Ferreira E."/>
            <person name="Grigg M."/>
            <person name="Lorenzi H."/>
            <person name="Galac M."/>
        </authorList>
    </citation>
    <scope>NUCLEOTIDE SEQUENCE [LARGE SCALE GENOMIC DNA]</scope>
    <source>
        <strain evidence="11 12">EAF2021</strain>
    </source>
</reference>
<evidence type="ECO:0008006" key="13">
    <source>
        <dbReference type="Google" id="ProtNLM"/>
    </source>
</evidence>
<accession>A0ABR2J0S8</accession>
<feature type="transmembrane region" description="Helical" evidence="8">
    <location>
        <begin position="270"/>
        <end position="295"/>
    </location>
</feature>
<evidence type="ECO:0000256" key="2">
    <source>
        <dbReference type="ARBA" id="ARBA00022692"/>
    </source>
</evidence>
<sequence length="645" mass="71719">MSKSDKDEQLLPPPEPPANPMMLSEDERKIAKGRIYKMLFKSRKAQLAILPSIILGLPTIAMFIISGHLITDLIKGMADPSLDAMHKIFIYSMVMIGLSAFIGICKYIESYCWMQCGSELAIKIRKELFNKLMQSDVFFFDMNPIGGLLNLLSEDTQLVQESFGPVKGIQIANISTFIGGIIGIFVYSWKIGLIFVASFALIGIVMLLFMPFIGKAMGMKFFFLGREMTIAQEALTSFRTIRSFNREDIECQRFHQMNFLSQKNQRKASILIAIFMIFCMAVIWGTIIGNLYFAATLVNGHKDGIDIGDLLSIFGFCMNGSMAIISLSSTGDNEGKAIESSARIIRIIEYQPEIQFEGGDIIEDFKGEIEFKNVSFKYPARTAYALQNVSFNIKPGQISAFVGHSGSGKSTCIQLIERFYDVTEGEILLDGKNIQTLDPRWIHQKIGIVSQEPILFNTTIRDNILYGNQNCQFDQILQAAEISNARKFIEKFDNGYNTIVGEKGSLLSGGQKQRIAIARAIIHDPVILIADEATSALDTSNEKKVQAALNKVMKNRTSLVVAHRLSTIKNADIIFVFASGKIIESGTHQALIDSKGIYYNLVSKQLVISGDNNLNNENLSSNNNNNNMISIDNDSDASISSENKN</sequence>
<keyword evidence="5 8" id="KW-1133">Transmembrane helix</keyword>
<comment type="caution">
    <text evidence="11">The sequence shown here is derived from an EMBL/GenBank/DDBJ whole genome shotgun (WGS) entry which is preliminary data.</text>
</comment>
<keyword evidence="6 8" id="KW-0472">Membrane</keyword>
<dbReference type="InterPro" id="IPR003593">
    <property type="entry name" value="AAA+_ATPase"/>
</dbReference>
<proteinExistence type="predicted"/>
<evidence type="ECO:0000259" key="10">
    <source>
        <dbReference type="PROSITE" id="PS50929"/>
    </source>
</evidence>
<feature type="transmembrane region" description="Helical" evidence="8">
    <location>
        <begin position="193"/>
        <end position="213"/>
    </location>
</feature>
<dbReference type="PANTHER" id="PTHR43394">
    <property type="entry name" value="ATP-DEPENDENT PERMEASE MDL1, MITOCHONDRIAL"/>
    <property type="match status" value="1"/>
</dbReference>
<feature type="transmembrane region" description="Helical" evidence="8">
    <location>
        <begin position="168"/>
        <end position="187"/>
    </location>
</feature>
<dbReference type="PANTHER" id="PTHR43394:SF1">
    <property type="entry name" value="ATP-BINDING CASSETTE SUB-FAMILY B MEMBER 10, MITOCHONDRIAL"/>
    <property type="match status" value="1"/>
</dbReference>
<dbReference type="PROSITE" id="PS00211">
    <property type="entry name" value="ABC_TRANSPORTER_1"/>
    <property type="match status" value="1"/>
</dbReference>
<dbReference type="InterPro" id="IPR039421">
    <property type="entry name" value="Type_1_exporter"/>
</dbReference>
<dbReference type="InterPro" id="IPR017871">
    <property type="entry name" value="ABC_transporter-like_CS"/>
</dbReference>
<dbReference type="Gene3D" id="1.20.1560.10">
    <property type="entry name" value="ABC transporter type 1, transmembrane domain"/>
    <property type="match status" value="1"/>
</dbReference>
<protein>
    <recommendedName>
        <fullName evidence="13">ABC transporter family protein</fullName>
    </recommendedName>
</protein>
<dbReference type="CDD" id="cd18577">
    <property type="entry name" value="ABC_6TM_Pgp_ABCB1_D1_like"/>
    <property type="match status" value="1"/>
</dbReference>
<name>A0ABR2J0S8_9EUKA</name>
<dbReference type="EMBL" id="JAPFFF010000014">
    <property type="protein sequence ID" value="KAK8871151.1"/>
    <property type="molecule type" value="Genomic_DNA"/>
</dbReference>
<dbReference type="Gene3D" id="3.40.50.300">
    <property type="entry name" value="P-loop containing nucleotide triphosphate hydrolases"/>
    <property type="match status" value="1"/>
</dbReference>